<proteinExistence type="inferred from homology"/>
<name>A0AAW1J7F3_SAPOF</name>
<dbReference type="GO" id="GO:0009409">
    <property type="term" value="P:response to cold"/>
    <property type="evidence" value="ECO:0007669"/>
    <property type="project" value="TreeGrafter"/>
</dbReference>
<sequence>MATISLFRRQLVFSSNNLLTCPKNLSLTKQRWTTIRNVCSKSEKFTKVEMEAMPKHVAICLDGNRRWCEARGHGIDYKPFFHKNVVFTQLCLKWGIPHATSLMWGLSNFTKRTPEASNFFLGQFQEFIEDNLEFFKREGIKVRIIGETTLLSKSIQETIKQVEEETKKKKRLELALTVCYTGQRDITNATRKLCEKVKEGVIEPYDITEDMIQNELSIPSSPIPDLFIRTGGEFRVGGLLSWQVSHIELFFTDVMAPDFGEHLFIDALRSYLLRSRKFGK</sequence>
<dbReference type="PANTHER" id="PTHR10291:SF0">
    <property type="entry name" value="DEHYDRODOLICHYL DIPHOSPHATE SYNTHASE 2"/>
    <property type="match status" value="1"/>
</dbReference>
<dbReference type="GO" id="GO:0045547">
    <property type="term" value="F:ditrans,polycis-polyprenyl diphosphate synthase [(2E,6E)-farnesyl diphosphate specific] activity"/>
    <property type="evidence" value="ECO:0007669"/>
    <property type="project" value="TreeGrafter"/>
</dbReference>
<evidence type="ECO:0000256" key="2">
    <source>
        <dbReference type="RuleBase" id="RU363018"/>
    </source>
</evidence>
<dbReference type="GO" id="GO:0016094">
    <property type="term" value="P:polyprenol biosynthetic process"/>
    <property type="evidence" value="ECO:0007669"/>
    <property type="project" value="TreeGrafter"/>
</dbReference>
<dbReference type="PANTHER" id="PTHR10291">
    <property type="entry name" value="DEHYDRODOLICHYL DIPHOSPHATE SYNTHASE FAMILY MEMBER"/>
    <property type="match status" value="1"/>
</dbReference>
<comment type="caution">
    <text evidence="3">The sequence shown here is derived from an EMBL/GenBank/DDBJ whole genome shotgun (WGS) entry which is preliminary data.</text>
</comment>
<accession>A0AAW1J7F3</accession>
<keyword evidence="4" id="KW-1185">Reference proteome</keyword>
<dbReference type="EC" id="2.5.1.-" evidence="2"/>
<dbReference type="SUPFAM" id="SSF64005">
    <property type="entry name" value="Undecaprenyl diphosphate synthase"/>
    <property type="match status" value="1"/>
</dbReference>
<dbReference type="InterPro" id="IPR036424">
    <property type="entry name" value="UPP_synth-like_sf"/>
</dbReference>
<evidence type="ECO:0000313" key="4">
    <source>
        <dbReference type="Proteomes" id="UP001443914"/>
    </source>
</evidence>
<dbReference type="NCBIfam" id="TIGR00055">
    <property type="entry name" value="uppS"/>
    <property type="match status" value="1"/>
</dbReference>
<evidence type="ECO:0000256" key="1">
    <source>
        <dbReference type="ARBA" id="ARBA00022679"/>
    </source>
</evidence>
<comment type="similarity">
    <text evidence="2">Belongs to the UPP synthase family.</text>
</comment>
<gene>
    <name evidence="3" type="ORF">RND81_08G149900</name>
</gene>
<dbReference type="GO" id="GO:0009570">
    <property type="term" value="C:chloroplast stroma"/>
    <property type="evidence" value="ECO:0007669"/>
    <property type="project" value="TreeGrafter"/>
</dbReference>
<dbReference type="InterPro" id="IPR001441">
    <property type="entry name" value="UPP_synth-like"/>
</dbReference>
<dbReference type="CDD" id="cd00475">
    <property type="entry name" value="Cis_IPPS"/>
    <property type="match status" value="1"/>
</dbReference>
<dbReference type="Proteomes" id="UP001443914">
    <property type="component" value="Unassembled WGS sequence"/>
</dbReference>
<dbReference type="Pfam" id="PF01255">
    <property type="entry name" value="Prenyltransf"/>
    <property type="match status" value="1"/>
</dbReference>
<dbReference type="GO" id="GO:0009668">
    <property type="term" value="P:plastid membrane organization"/>
    <property type="evidence" value="ECO:0007669"/>
    <property type="project" value="TreeGrafter"/>
</dbReference>
<dbReference type="EMBL" id="JBDFQZ010000008">
    <property type="protein sequence ID" value="KAK9699059.1"/>
    <property type="molecule type" value="Genomic_DNA"/>
</dbReference>
<dbReference type="Gene3D" id="3.40.1180.10">
    <property type="entry name" value="Decaprenyl diphosphate synthase-like"/>
    <property type="match status" value="1"/>
</dbReference>
<dbReference type="AlphaFoldDB" id="A0AAW1J7F3"/>
<evidence type="ECO:0000313" key="3">
    <source>
        <dbReference type="EMBL" id="KAK9699059.1"/>
    </source>
</evidence>
<reference evidence="3" key="1">
    <citation type="submission" date="2024-03" db="EMBL/GenBank/DDBJ databases">
        <title>WGS assembly of Saponaria officinalis var. Norfolk2.</title>
        <authorList>
            <person name="Jenkins J."/>
            <person name="Shu S."/>
            <person name="Grimwood J."/>
            <person name="Barry K."/>
            <person name="Goodstein D."/>
            <person name="Schmutz J."/>
            <person name="Leebens-Mack J."/>
            <person name="Osbourn A."/>
        </authorList>
    </citation>
    <scope>NUCLEOTIDE SEQUENCE [LARGE SCALE GENOMIC DNA]</scope>
    <source>
        <strain evidence="3">JIC</strain>
    </source>
</reference>
<keyword evidence="1 2" id="KW-0808">Transferase</keyword>
<organism evidence="3 4">
    <name type="scientific">Saponaria officinalis</name>
    <name type="common">Common soapwort</name>
    <name type="synonym">Lychnis saponaria</name>
    <dbReference type="NCBI Taxonomy" id="3572"/>
    <lineage>
        <taxon>Eukaryota</taxon>
        <taxon>Viridiplantae</taxon>
        <taxon>Streptophyta</taxon>
        <taxon>Embryophyta</taxon>
        <taxon>Tracheophyta</taxon>
        <taxon>Spermatophyta</taxon>
        <taxon>Magnoliopsida</taxon>
        <taxon>eudicotyledons</taxon>
        <taxon>Gunneridae</taxon>
        <taxon>Pentapetalae</taxon>
        <taxon>Caryophyllales</taxon>
        <taxon>Caryophyllaceae</taxon>
        <taxon>Caryophylleae</taxon>
        <taxon>Saponaria</taxon>
    </lineage>
</organism>
<protein>
    <recommendedName>
        <fullName evidence="2">Alkyl transferase</fullName>
        <ecNumber evidence="2">2.5.1.-</ecNumber>
    </recommendedName>
</protein>